<dbReference type="STRING" id="112901.SAMN04488500_10838"/>
<reference evidence="12 13" key="1">
    <citation type="submission" date="2017-04" db="EMBL/GenBank/DDBJ databases">
        <authorList>
            <person name="Afonso C.L."/>
            <person name="Miller P.J."/>
            <person name="Scott M.A."/>
            <person name="Spackman E."/>
            <person name="Goraichik I."/>
            <person name="Dimitrov K.M."/>
            <person name="Suarez D.L."/>
            <person name="Swayne D.E."/>
        </authorList>
    </citation>
    <scope>NUCLEOTIDE SEQUENCE [LARGE SCALE GENOMIC DNA]</scope>
    <source>
        <strain evidence="12 13">DSM 5090</strain>
    </source>
</reference>
<dbReference type="InterPro" id="IPR005490">
    <property type="entry name" value="LD_TPept_cat_dom"/>
</dbReference>
<evidence type="ECO:0000256" key="3">
    <source>
        <dbReference type="ARBA" id="ARBA00022676"/>
    </source>
</evidence>
<feature type="domain" description="L,D-TPase catalytic" evidence="11">
    <location>
        <begin position="32"/>
        <end position="154"/>
    </location>
</feature>
<evidence type="ECO:0000256" key="7">
    <source>
        <dbReference type="ARBA" id="ARBA00022984"/>
    </source>
</evidence>
<comment type="similarity">
    <text evidence="2">Belongs to the YkuD family.</text>
</comment>
<dbReference type="GO" id="GO:0071972">
    <property type="term" value="F:peptidoglycan L,D-transpeptidase activity"/>
    <property type="evidence" value="ECO:0007669"/>
    <property type="project" value="TreeGrafter"/>
</dbReference>
<evidence type="ECO:0000313" key="12">
    <source>
        <dbReference type="EMBL" id="SMC74699.1"/>
    </source>
</evidence>
<evidence type="ECO:0000256" key="1">
    <source>
        <dbReference type="ARBA" id="ARBA00004752"/>
    </source>
</evidence>
<name>A0A1W2BP05_9FIRM</name>
<feature type="active site" description="Nucleophile" evidence="9">
    <location>
        <position position="130"/>
    </location>
</feature>
<dbReference type="Pfam" id="PF03734">
    <property type="entry name" value="YkuD"/>
    <property type="match status" value="1"/>
</dbReference>
<proteinExistence type="inferred from homology"/>
<dbReference type="CDD" id="cd16913">
    <property type="entry name" value="YkuD_like"/>
    <property type="match status" value="1"/>
</dbReference>
<dbReference type="PANTHER" id="PTHR30582:SF24">
    <property type="entry name" value="L,D-TRANSPEPTIDASE ERFK_SRFK-RELATED"/>
    <property type="match status" value="1"/>
</dbReference>
<evidence type="ECO:0000256" key="5">
    <source>
        <dbReference type="ARBA" id="ARBA00022801"/>
    </source>
</evidence>
<dbReference type="InterPro" id="IPR038063">
    <property type="entry name" value="Transpep_catalytic_dom"/>
</dbReference>
<dbReference type="InterPro" id="IPR036582">
    <property type="entry name" value="Mao_N_sf"/>
</dbReference>
<dbReference type="UniPathway" id="UPA00219"/>
<protein>
    <submittedName>
        <fullName evidence="12">L,D-transpeptidase catalytic domain</fullName>
    </submittedName>
</protein>
<gene>
    <name evidence="12" type="ORF">SAMN04488500_10838</name>
</gene>
<keyword evidence="3" id="KW-0328">Glycosyltransferase</keyword>
<dbReference type="AlphaFoldDB" id="A0A1W2BP05"/>
<evidence type="ECO:0000256" key="10">
    <source>
        <dbReference type="SAM" id="SignalP"/>
    </source>
</evidence>
<feature type="signal peptide" evidence="10">
    <location>
        <begin position="1"/>
        <end position="20"/>
    </location>
</feature>
<feature type="chain" id="PRO_5038443180" evidence="10">
    <location>
        <begin position="21"/>
        <end position="405"/>
    </location>
</feature>
<evidence type="ECO:0000256" key="6">
    <source>
        <dbReference type="ARBA" id="ARBA00022960"/>
    </source>
</evidence>
<accession>A0A1W2BP05</accession>
<keyword evidence="10" id="KW-0732">Signal</keyword>
<dbReference type="SUPFAM" id="SSF141523">
    <property type="entry name" value="L,D-transpeptidase catalytic domain-like"/>
    <property type="match status" value="1"/>
</dbReference>
<comment type="pathway">
    <text evidence="1 9">Cell wall biogenesis; peptidoglycan biosynthesis.</text>
</comment>
<evidence type="ECO:0000256" key="9">
    <source>
        <dbReference type="PROSITE-ProRule" id="PRU01373"/>
    </source>
</evidence>
<evidence type="ECO:0000256" key="8">
    <source>
        <dbReference type="ARBA" id="ARBA00023316"/>
    </source>
</evidence>
<keyword evidence="6 9" id="KW-0133">Cell shape</keyword>
<dbReference type="Gene3D" id="2.40.440.10">
    <property type="entry name" value="L,D-transpeptidase catalytic domain-like"/>
    <property type="match status" value="1"/>
</dbReference>
<dbReference type="GO" id="GO:0016757">
    <property type="term" value="F:glycosyltransferase activity"/>
    <property type="evidence" value="ECO:0007669"/>
    <property type="project" value="UniProtKB-KW"/>
</dbReference>
<dbReference type="SUPFAM" id="SSF55383">
    <property type="entry name" value="Copper amine oxidase, domain N"/>
    <property type="match status" value="2"/>
</dbReference>
<evidence type="ECO:0000256" key="2">
    <source>
        <dbReference type="ARBA" id="ARBA00005992"/>
    </source>
</evidence>
<dbReference type="Proteomes" id="UP000192738">
    <property type="component" value="Unassembled WGS sequence"/>
</dbReference>
<keyword evidence="7 9" id="KW-0573">Peptidoglycan synthesis</keyword>
<dbReference type="InterPro" id="IPR050979">
    <property type="entry name" value="LD-transpeptidase"/>
</dbReference>
<evidence type="ECO:0000313" key="13">
    <source>
        <dbReference type="Proteomes" id="UP000192738"/>
    </source>
</evidence>
<feature type="active site" description="Proton donor/acceptor" evidence="9">
    <location>
        <position position="114"/>
    </location>
</feature>
<keyword evidence="8 9" id="KW-0961">Cell wall biogenesis/degradation</keyword>
<keyword evidence="5" id="KW-0378">Hydrolase</keyword>
<dbReference type="GO" id="GO:0018104">
    <property type="term" value="P:peptidoglycan-protein cross-linking"/>
    <property type="evidence" value="ECO:0007669"/>
    <property type="project" value="TreeGrafter"/>
</dbReference>
<evidence type="ECO:0000256" key="4">
    <source>
        <dbReference type="ARBA" id="ARBA00022679"/>
    </source>
</evidence>
<keyword evidence="4" id="KW-0808">Transferase</keyword>
<dbReference type="GO" id="GO:0005576">
    <property type="term" value="C:extracellular region"/>
    <property type="evidence" value="ECO:0007669"/>
    <property type="project" value="TreeGrafter"/>
</dbReference>
<organism evidence="12 13">
    <name type="scientific">Sporomusa malonica</name>
    <dbReference type="NCBI Taxonomy" id="112901"/>
    <lineage>
        <taxon>Bacteria</taxon>
        <taxon>Bacillati</taxon>
        <taxon>Bacillota</taxon>
        <taxon>Negativicutes</taxon>
        <taxon>Selenomonadales</taxon>
        <taxon>Sporomusaceae</taxon>
        <taxon>Sporomusa</taxon>
    </lineage>
</organism>
<sequence>MLLLRVLVCCYIFLFGTVSAGYTKANTDMVASRITVNLPSRTIELFSGNNLVKEYPIAIGKPSTPTPLGYYSIVYKEVNPAWYPPDQKGKMVPSGPANPLGYRWMGIWNNYGIHGTNAPWSIGTVVSNGCIRMYEADAEELFDMVSYGTPVLITYERVKIRTNSKGQILLSIYPDVYGYGSIAIQDVRNKLSAYRVNALVTDEFLRKMLNEPNDSQIAIANQFKVKVNAKLINEPGMVVQDVQYVPVYPVAEVLKQKINWNEKAKTVQCGLSTVPGIMSDNMVYVSTVNLSALFGSEQSWKAEENTLSLNKMVVLLNETPVNLEINKVQGILAVPALRLAETMGRKVKWSEETQVLTVSNNGQSAKVPITMIGTVPYIKITNISQYFDAYVYWNEEAKTIELTYP</sequence>
<dbReference type="PANTHER" id="PTHR30582">
    <property type="entry name" value="L,D-TRANSPEPTIDASE"/>
    <property type="match status" value="1"/>
</dbReference>
<dbReference type="GO" id="GO:0008360">
    <property type="term" value="P:regulation of cell shape"/>
    <property type="evidence" value="ECO:0007669"/>
    <property type="project" value="UniProtKB-UniRule"/>
</dbReference>
<dbReference type="GO" id="GO:0071555">
    <property type="term" value="P:cell wall organization"/>
    <property type="evidence" value="ECO:0007669"/>
    <property type="project" value="UniProtKB-UniRule"/>
</dbReference>
<evidence type="ECO:0000259" key="11">
    <source>
        <dbReference type="PROSITE" id="PS52029"/>
    </source>
</evidence>
<dbReference type="EMBL" id="FWXI01000008">
    <property type="protein sequence ID" value="SMC74699.1"/>
    <property type="molecule type" value="Genomic_DNA"/>
</dbReference>
<dbReference type="PROSITE" id="PS52029">
    <property type="entry name" value="LD_TPASE"/>
    <property type="match status" value="1"/>
</dbReference>
<keyword evidence="13" id="KW-1185">Reference proteome</keyword>